<keyword evidence="2" id="KW-0646">Protease inhibitor</keyword>
<dbReference type="Gene3D" id="3.30.10.10">
    <property type="entry name" value="Trypsin Inhibitor V, subunit A"/>
    <property type="match status" value="1"/>
</dbReference>
<dbReference type="PROSITE" id="PS00285">
    <property type="entry name" value="POTATO_INHIBITOR"/>
    <property type="match status" value="1"/>
</dbReference>
<dbReference type="Gramene" id="TraesRN6B0100240100.1">
    <property type="protein sequence ID" value="TraesRN6B0100240100.1"/>
    <property type="gene ID" value="TraesRN6B0100240100"/>
</dbReference>
<dbReference type="Gramene" id="TraesROB_scaffold_055593_01G000100.1">
    <property type="protein sequence ID" value="TraesROB_scaffold_055593_01G000100.1"/>
    <property type="gene ID" value="TraesROB_scaffold_055593_01G000100"/>
</dbReference>
<keyword evidence="3" id="KW-0722">Serine protease inhibitor</keyword>
<keyword evidence="5" id="KW-1185">Reference proteome</keyword>
<dbReference type="GO" id="GO:0004867">
    <property type="term" value="F:serine-type endopeptidase inhibitor activity"/>
    <property type="evidence" value="ECO:0007669"/>
    <property type="project" value="UniProtKB-KW"/>
</dbReference>
<dbReference type="SUPFAM" id="SSF54654">
    <property type="entry name" value="CI-2 family of serine protease inhibitors"/>
    <property type="match status" value="1"/>
</dbReference>
<comment type="similarity">
    <text evidence="1">Belongs to the protease inhibitor I13 (potato type I serine protease inhibitor) family.</text>
</comment>
<name>A0A3B6PH14_WHEAT</name>
<dbReference type="Gramene" id="TraesWEE_scaffold_085721_01G000200.1">
    <property type="protein sequence ID" value="TraesWEE_scaffold_085721_01G000200.1"/>
    <property type="gene ID" value="TraesWEE_scaffold_085721_01G000200"/>
</dbReference>
<dbReference type="Gramene" id="TraesCS6B02G103300.1">
    <property type="protein sequence ID" value="TraesCS6B02G103300.1.cds1"/>
    <property type="gene ID" value="TraesCS6B02G103300"/>
</dbReference>
<dbReference type="Gramene" id="TraesJUL6B03G03482670.1">
    <property type="protein sequence ID" value="TraesJUL6B03G03482670.1.CDS1"/>
    <property type="gene ID" value="TraesJUL6B03G03482670"/>
</dbReference>
<dbReference type="Pfam" id="PF00280">
    <property type="entry name" value="potato_inhibit"/>
    <property type="match status" value="1"/>
</dbReference>
<reference evidence="4" key="1">
    <citation type="submission" date="2018-08" db="EMBL/GenBank/DDBJ databases">
        <authorList>
            <person name="Rossello M."/>
        </authorList>
    </citation>
    <scope>NUCLEOTIDE SEQUENCE [LARGE SCALE GENOMIC DNA]</scope>
    <source>
        <strain evidence="4">cv. Chinese Spring</strain>
    </source>
</reference>
<accession>A0A3B6PH14</accession>
<dbReference type="Gramene" id="TraesLAC6B03G03410150.1">
    <property type="protein sequence ID" value="TraesLAC6B03G03410150.1.CDS1"/>
    <property type="gene ID" value="TraesLAC6B03G03410150"/>
</dbReference>
<dbReference type="Gramene" id="TraesSTA6B03G03447150.1">
    <property type="protein sequence ID" value="TraesSTA6B03G03447150.1.CDS1"/>
    <property type="gene ID" value="TraesSTA6B03G03447150"/>
</dbReference>
<evidence type="ECO:0000313" key="5">
    <source>
        <dbReference type="Proteomes" id="UP000019116"/>
    </source>
</evidence>
<dbReference type="AlphaFoldDB" id="A0A3B6PH14"/>
<dbReference type="InterPro" id="IPR000864">
    <property type="entry name" value="Prot_inh_pot1"/>
</dbReference>
<proteinExistence type="inferred from homology"/>
<dbReference type="SMR" id="A0A3B6PH14"/>
<dbReference type="Gramene" id="TraesJAG6B03G03446460.1">
    <property type="protein sequence ID" value="TraesJAG6B03G03446460.1.CDS1"/>
    <property type="gene ID" value="TraesJAG6B03G03446460"/>
</dbReference>
<evidence type="ECO:0000313" key="4">
    <source>
        <dbReference type="EnsemblPlants" id="TraesCS6B02G103300.1.cds1"/>
    </source>
</evidence>
<dbReference type="InterPro" id="IPR036354">
    <property type="entry name" value="Prot_inh_pot1_sf"/>
</dbReference>
<dbReference type="Gramene" id="TraesCS6B03G0245700.1">
    <property type="protein sequence ID" value="TraesCS6B03G0245700.1.CDS1"/>
    <property type="gene ID" value="TraesCS6B03G0245700"/>
</dbReference>
<dbReference type="Proteomes" id="UP000019116">
    <property type="component" value="Chromosome 6B"/>
</dbReference>
<dbReference type="Gramene" id="TraesSYM6B03G03398320.1">
    <property type="protein sequence ID" value="TraesSYM6B03G03398320.1.CDS1"/>
    <property type="gene ID" value="TraesSYM6B03G03398320"/>
</dbReference>
<dbReference type="GO" id="GO:0009611">
    <property type="term" value="P:response to wounding"/>
    <property type="evidence" value="ECO:0007669"/>
    <property type="project" value="InterPro"/>
</dbReference>
<protein>
    <submittedName>
        <fullName evidence="4">Uncharacterized protein</fullName>
    </submittedName>
</protein>
<dbReference type="OrthoDB" id="580986at2759"/>
<dbReference type="Gramene" id="TraesARI6B03G03414100.1">
    <property type="protein sequence ID" value="TraesARI6B03G03414100.1.CDS1"/>
    <property type="gene ID" value="TraesARI6B03G03414100"/>
</dbReference>
<evidence type="ECO:0000256" key="3">
    <source>
        <dbReference type="ARBA" id="ARBA00022900"/>
    </source>
</evidence>
<dbReference type="Gramene" id="TraesCAD_scaffold_070469_01G000300.1">
    <property type="protein sequence ID" value="TraesCAD_scaffold_070469_01G000300.1"/>
    <property type="gene ID" value="TraesCAD_scaffold_070469_01G000300"/>
</dbReference>
<evidence type="ECO:0000256" key="1">
    <source>
        <dbReference type="ARBA" id="ARBA00008210"/>
    </source>
</evidence>
<dbReference type="Gramene" id="TraesNOR6B03G03488930.1">
    <property type="protein sequence ID" value="TraesNOR6B03G03488930.1.CDS1"/>
    <property type="gene ID" value="TraesNOR6B03G03488930"/>
</dbReference>
<dbReference type="OMA" id="GHDTVVY"/>
<organism evidence="4">
    <name type="scientific">Triticum aestivum</name>
    <name type="common">Wheat</name>
    <dbReference type="NCBI Taxonomy" id="4565"/>
    <lineage>
        <taxon>Eukaryota</taxon>
        <taxon>Viridiplantae</taxon>
        <taxon>Streptophyta</taxon>
        <taxon>Embryophyta</taxon>
        <taxon>Tracheophyta</taxon>
        <taxon>Spermatophyta</taxon>
        <taxon>Magnoliopsida</taxon>
        <taxon>Liliopsida</taxon>
        <taxon>Poales</taxon>
        <taxon>Poaceae</taxon>
        <taxon>BOP clade</taxon>
        <taxon>Pooideae</taxon>
        <taxon>Triticodae</taxon>
        <taxon>Triticeae</taxon>
        <taxon>Triticinae</taxon>
        <taxon>Triticum</taxon>
    </lineage>
</organism>
<dbReference type="Gramene" id="TraesCLE_scaffold_001261_01G000100.1">
    <property type="protein sequence ID" value="TraesCLE_scaffold_001261_01G000100.1"/>
    <property type="gene ID" value="TraesCLE_scaffold_001261_01G000100"/>
</dbReference>
<dbReference type="Gramene" id="TraesLDM6B03G03460190.1">
    <property type="protein sequence ID" value="TraesLDM6B03G03460190.1.CDS1"/>
    <property type="gene ID" value="TraesLDM6B03G03460190"/>
</dbReference>
<dbReference type="Gramene" id="TraesMAC6B03G03454590.1">
    <property type="protein sequence ID" value="TraesMAC6B03G03454590.1.CDS1"/>
    <property type="gene ID" value="TraesMAC6B03G03454590"/>
</dbReference>
<sequence>MDQPVLRPPDRSRTSWPELVGSSSFAAGFVIVYDRPDVHVDFFVAGQALPPGDSKRVVAFTDGNNTVVYPPYVG</sequence>
<dbReference type="EnsemblPlants" id="TraesCS6B02G103300.1">
    <property type="protein sequence ID" value="TraesCS6B02G103300.1.cds1"/>
    <property type="gene ID" value="TraesCS6B02G103300"/>
</dbReference>
<reference evidence="4" key="2">
    <citation type="submission" date="2018-10" db="UniProtKB">
        <authorList>
            <consortium name="EnsemblPlants"/>
        </authorList>
    </citation>
    <scope>IDENTIFICATION</scope>
</reference>
<evidence type="ECO:0000256" key="2">
    <source>
        <dbReference type="ARBA" id="ARBA00022690"/>
    </source>
</evidence>